<gene>
    <name evidence="1" type="ORF">NIOZUU157_00307</name>
</gene>
<name>A0A7S9STV9_9VIRU</name>
<organism evidence="1">
    <name type="scientific">Virus NIOZ-UU157</name>
    <dbReference type="NCBI Taxonomy" id="2763269"/>
    <lineage>
        <taxon>Viruses</taxon>
    </lineage>
</organism>
<protein>
    <submittedName>
        <fullName evidence="1">Uncharacterized protein</fullName>
    </submittedName>
</protein>
<evidence type="ECO:0000313" key="1">
    <source>
        <dbReference type="EMBL" id="QPI16414.1"/>
    </source>
</evidence>
<sequence length="206" mass="24180">MHISPQVFQELIKKSYNLDLIYLLKLIEEQYDIKPLYEDSMKIAALYNGLIRKGLITKDEEKLTTLGKDLLKFVSEPDSTKIVKRKPVTTDFEEWWKNYPPTDSFSIHSKKFTGTRSLRRGKEECRRKFKTIIEEGEYTAKQLIEALKYEVEQKAKRSVKERKNIMSFMQGSIPYLNQRTFESFIELIEQNKDDDTPEPSGGPLDI</sequence>
<proteinExistence type="predicted"/>
<accession>A0A7S9STV9</accession>
<reference evidence="1" key="1">
    <citation type="submission" date="2020-08" db="EMBL/GenBank/DDBJ databases">
        <title>Bridging the membrane lipid divide: bacteria of the FCB group superphylum have the potential to synthesize archaeal ether lipids.</title>
        <authorList>
            <person name="Villanueva L."/>
            <person name="von Meijenfeldt F.A.B."/>
            <person name="Westbye A.B."/>
            <person name="Yadav S."/>
            <person name="Hopmans E.C."/>
            <person name="Dutilh B.E."/>
            <person name="Sinninghe Damste J.S."/>
        </authorList>
    </citation>
    <scope>NUCLEOTIDE SEQUENCE</scope>
    <source>
        <strain evidence="1">NIOZ-UU157</strain>
    </source>
</reference>
<dbReference type="EMBL" id="MW030560">
    <property type="protein sequence ID" value="QPI16414.1"/>
    <property type="molecule type" value="Genomic_DNA"/>
</dbReference>